<keyword evidence="2" id="KW-1133">Transmembrane helix</keyword>
<evidence type="ECO:0000256" key="2">
    <source>
        <dbReference type="SAM" id="Phobius"/>
    </source>
</evidence>
<dbReference type="AlphaFoldDB" id="A0A381WT51"/>
<evidence type="ECO:0000313" key="3">
    <source>
        <dbReference type="EMBL" id="SVA55650.1"/>
    </source>
</evidence>
<organism evidence="3">
    <name type="scientific">marine metagenome</name>
    <dbReference type="NCBI Taxonomy" id="408172"/>
    <lineage>
        <taxon>unclassified sequences</taxon>
        <taxon>metagenomes</taxon>
        <taxon>ecological metagenomes</taxon>
    </lineage>
</organism>
<reference evidence="3" key="1">
    <citation type="submission" date="2018-05" db="EMBL/GenBank/DDBJ databases">
        <authorList>
            <person name="Lanie J.A."/>
            <person name="Ng W.-L."/>
            <person name="Kazmierczak K.M."/>
            <person name="Andrzejewski T.M."/>
            <person name="Davidsen T.M."/>
            <person name="Wayne K.J."/>
            <person name="Tettelin H."/>
            <person name="Glass J.I."/>
            <person name="Rusch D."/>
            <person name="Podicherti R."/>
            <person name="Tsui H.-C.T."/>
            <person name="Winkler M.E."/>
        </authorList>
    </citation>
    <scope>NUCLEOTIDE SEQUENCE</scope>
</reference>
<accession>A0A381WT51</accession>
<keyword evidence="2" id="KW-0812">Transmembrane</keyword>
<feature type="transmembrane region" description="Helical" evidence="2">
    <location>
        <begin position="12"/>
        <end position="29"/>
    </location>
</feature>
<gene>
    <name evidence="3" type="ORF">METZ01_LOCUS108504</name>
</gene>
<keyword evidence="2" id="KW-0472">Membrane</keyword>
<dbReference type="EMBL" id="UINC01012792">
    <property type="protein sequence ID" value="SVA55650.1"/>
    <property type="molecule type" value="Genomic_DNA"/>
</dbReference>
<sequence>MKIKDIKNKISGTAIAAVIAIVALLIITVDLKNKKDKAVALLANAEVGISTVEAEYLDSISRLEGTIQAYELEIASIRDVLQSTNNELSVFQAELSTAEAVATQLADQLVTANATIVDLTENPNCPVQ</sequence>
<name>A0A381WT51_9ZZZZ</name>
<proteinExistence type="predicted"/>
<feature type="coiled-coil region" evidence="1">
    <location>
        <begin position="60"/>
        <end position="101"/>
    </location>
</feature>
<keyword evidence="1" id="KW-0175">Coiled coil</keyword>
<evidence type="ECO:0000256" key="1">
    <source>
        <dbReference type="SAM" id="Coils"/>
    </source>
</evidence>
<protein>
    <submittedName>
        <fullName evidence="3">Uncharacterized protein</fullName>
    </submittedName>
</protein>